<keyword evidence="6 7" id="KW-0472">Membrane</keyword>
<evidence type="ECO:0000256" key="3">
    <source>
        <dbReference type="ARBA" id="ARBA00022448"/>
    </source>
</evidence>
<feature type="transmembrane region" description="Helical" evidence="7">
    <location>
        <begin position="124"/>
        <end position="150"/>
    </location>
</feature>
<dbReference type="InterPro" id="IPR020846">
    <property type="entry name" value="MFS_dom"/>
</dbReference>
<evidence type="ECO:0000256" key="5">
    <source>
        <dbReference type="ARBA" id="ARBA00022989"/>
    </source>
</evidence>
<name>A0A402AAD9_9CHLR</name>
<comment type="subcellular location">
    <subcellularLocation>
        <location evidence="1">Cell membrane</location>
        <topology evidence="1">Multi-pass membrane protein</topology>
    </subcellularLocation>
</comment>
<evidence type="ECO:0000256" key="2">
    <source>
        <dbReference type="ARBA" id="ARBA00008335"/>
    </source>
</evidence>
<sequence length="389" mass="42313">MRYRVWVAFFALLLVGLNDGVIGILIPSFRSYYHVNDATIGLLFLCSTLGYLPTTLSSGWMMEKLGLRTYLITGILLYVVLFILLSLHPPFVMVMALLFLIGACAAIVDPGFNAYIATFPDNTVVFNFLHAFYGLGALIGPLLASSIIALSSGWNLVYAVEAAAAAVLLAGFLLAFRSWQETPHGTGDQVQGNIFLATLRLRLVTMAAFFLLFYVGVEVSTGAWGFTFLTDLRLGVPLQMGWIISGYWTGLTLGRIILANMAHRIGDKWLIQLCLLGVLLGLLLTWTFSQIGVNALGLGFMGFCLGPIFPTTIALLSRRVPGRLMPSAIGLVTGLGSMGAALFSWLAGNSIQHLGLWFLMPYEIILTLLMIGCWLIVQSRAVSQQAGLK</sequence>
<feature type="transmembrane region" description="Helical" evidence="7">
    <location>
        <begin position="354"/>
        <end position="377"/>
    </location>
</feature>
<dbReference type="SUPFAM" id="SSF103473">
    <property type="entry name" value="MFS general substrate transporter"/>
    <property type="match status" value="1"/>
</dbReference>
<gene>
    <name evidence="9" type="ORF">KTT_57740</name>
</gene>
<evidence type="ECO:0000256" key="1">
    <source>
        <dbReference type="ARBA" id="ARBA00004651"/>
    </source>
</evidence>
<feature type="transmembrane region" description="Helical" evidence="7">
    <location>
        <begin position="91"/>
        <end position="112"/>
    </location>
</feature>
<evidence type="ECO:0000313" key="10">
    <source>
        <dbReference type="Proteomes" id="UP000287352"/>
    </source>
</evidence>
<feature type="transmembrane region" description="Helical" evidence="7">
    <location>
        <begin position="65"/>
        <end position="85"/>
    </location>
</feature>
<dbReference type="InterPro" id="IPR036259">
    <property type="entry name" value="MFS_trans_sf"/>
</dbReference>
<feature type="transmembrane region" description="Helical" evidence="7">
    <location>
        <begin position="197"/>
        <end position="217"/>
    </location>
</feature>
<feature type="transmembrane region" description="Helical" evidence="7">
    <location>
        <begin position="237"/>
        <end position="258"/>
    </location>
</feature>
<dbReference type="GO" id="GO:0005886">
    <property type="term" value="C:plasma membrane"/>
    <property type="evidence" value="ECO:0007669"/>
    <property type="project" value="UniProtKB-SubCell"/>
</dbReference>
<dbReference type="Gene3D" id="1.20.1250.20">
    <property type="entry name" value="MFS general substrate transporter like domains"/>
    <property type="match status" value="2"/>
</dbReference>
<dbReference type="GO" id="GO:0022857">
    <property type="term" value="F:transmembrane transporter activity"/>
    <property type="evidence" value="ECO:0007669"/>
    <property type="project" value="InterPro"/>
</dbReference>
<dbReference type="PANTHER" id="PTHR23514">
    <property type="entry name" value="BYPASS OF STOP CODON PROTEIN 6"/>
    <property type="match status" value="1"/>
</dbReference>
<organism evidence="9 10">
    <name type="scientific">Tengunoibacter tsumagoiensis</name>
    <dbReference type="NCBI Taxonomy" id="2014871"/>
    <lineage>
        <taxon>Bacteria</taxon>
        <taxon>Bacillati</taxon>
        <taxon>Chloroflexota</taxon>
        <taxon>Ktedonobacteria</taxon>
        <taxon>Ktedonobacterales</taxon>
        <taxon>Dictyobacteraceae</taxon>
        <taxon>Tengunoibacter</taxon>
    </lineage>
</organism>
<accession>A0A402AAD9</accession>
<dbReference type="InterPro" id="IPR011701">
    <property type="entry name" value="MFS"/>
</dbReference>
<feature type="transmembrane region" description="Helical" evidence="7">
    <location>
        <begin position="328"/>
        <end position="348"/>
    </location>
</feature>
<evidence type="ECO:0000259" key="8">
    <source>
        <dbReference type="PROSITE" id="PS50850"/>
    </source>
</evidence>
<feature type="domain" description="Major facilitator superfamily (MFS) profile" evidence="8">
    <location>
        <begin position="4"/>
        <end position="380"/>
    </location>
</feature>
<evidence type="ECO:0000256" key="7">
    <source>
        <dbReference type="SAM" id="Phobius"/>
    </source>
</evidence>
<dbReference type="InterPro" id="IPR051788">
    <property type="entry name" value="MFS_Transporter"/>
</dbReference>
<feature type="transmembrane region" description="Helical" evidence="7">
    <location>
        <begin position="33"/>
        <end position="53"/>
    </location>
</feature>
<dbReference type="EMBL" id="BIFR01000002">
    <property type="protein sequence ID" value="GCE15915.1"/>
    <property type="molecule type" value="Genomic_DNA"/>
</dbReference>
<comment type="caution">
    <text evidence="9">The sequence shown here is derived from an EMBL/GenBank/DDBJ whole genome shotgun (WGS) entry which is preliminary data.</text>
</comment>
<evidence type="ECO:0000256" key="4">
    <source>
        <dbReference type="ARBA" id="ARBA00022692"/>
    </source>
</evidence>
<feature type="transmembrane region" description="Helical" evidence="7">
    <location>
        <begin position="156"/>
        <end position="176"/>
    </location>
</feature>
<reference evidence="10" key="1">
    <citation type="submission" date="2018-12" db="EMBL/GenBank/DDBJ databases">
        <title>Tengunoibacter tsumagoiensis gen. nov., sp. nov., Dictyobacter kobayashii sp. nov., D. alpinus sp. nov., and D. joshuensis sp. nov. and description of Dictyobacteraceae fam. nov. within the order Ktedonobacterales isolated from Tengu-no-mugimeshi.</title>
        <authorList>
            <person name="Wang C.M."/>
            <person name="Zheng Y."/>
            <person name="Sakai Y."/>
            <person name="Toyoda A."/>
            <person name="Minakuchi Y."/>
            <person name="Abe K."/>
            <person name="Yokota A."/>
            <person name="Yabe S."/>
        </authorList>
    </citation>
    <scope>NUCLEOTIDE SEQUENCE [LARGE SCALE GENOMIC DNA]</scope>
    <source>
        <strain evidence="10">Uno3</strain>
    </source>
</reference>
<dbReference type="Pfam" id="PF07690">
    <property type="entry name" value="MFS_1"/>
    <property type="match status" value="2"/>
</dbReference>
<proteinExistence type="inferred from homology"/>
<evidence type="ECO:0000256" key="6">
    <source>
        <dbReference type="ARBA" id="ARBA00023136"/>
    </source>
</evidence>
<protein>
    <recommendedName>
        <fullName evidence="8">Major facilitator superfamily (MFS) profile domain-containing protein</fullName>
    </recommendedName>
</protein>
<keyword evidence="3" id="KW-0813">Transport</keyword>
<dbReference type="AlphaFoldDB" id="A0A402AAD9"/>
<keyword evidence="5 7" id="KW-1133">Transmembrane helix</keyword>
<dbReference type="PROSITE" id="PS50850">
    <property type="entry name" value="MFS"/>
    <property type="match status" value="1"/>
</dbReference>
<keyword evidence="10" id="KW-1185">Reference proteome</keyword>
<feature type="transmembrane region" description="Helical" evidence="7">
    <location>
        <begin position="270"/>
        <end position="289"/>
    </location>
</feature>
<comment type="similarity">
    <text evidence="2">Belongs to the major facilitator superfamily.</text>
</comment>
<evidence type="ECO:0000313" key="9">
    <source>
        <dbReference type="EMBL" id="GCE15915.1"/>
    </source>
</evidence>
<feature type="transmembrane region" description="Helical" evidence="7">
    <location>
        <begin position="295"/>
        <end position="316"/>
    </location>
</feature>
<dbReference type="Proteomes" id="UP000287352">
    <property type="component" value="Unassembled WGS sequence"/>
</dbReference>
<dbReference type="PANTHER" id="PTHR23514:SF3">
    <property type="entry name" value="BYPASS OF STOP CODON PROTEIN 6"/>
    <property type="match status" value="1"/>
</dbReference>
<keyword evidence="4 7" id="KW-0812">Transmembrane</keyword>